<accession>A0A0F9BEP8</accession>
<evidence type="ECO:0000256" key="11">
    <source>
        <dbReference type="ARBA" id="ARBA00034808"/>
    </source>
</evidence>
<dbReference type="GO" id="GO:0043138">
    <property type="term" value="F:3'-5' DNA helicase activity"/>
    <property type="evidence" value="ECO:0007669"/>
    <property type="project" value="UniProtKB-EC"/>
</dbReference>
<dbReference type="FunFam" id="3.40.50.300:FF:000489">
    <property type="entry name" value="Primosome assembly protein PriA"/>
    <property type="match status" value="1"/>
</dbReference>
<dbReference type="PANTHER" id="PTHR30580">
    <property type="entry name" value="PRIMOSOMAL PROTEIN N"/>
    <property type="match status" value="1"/>
</dbReference>
<evidence type="ECO:0000256" key="5">
    <source>
        <dbReference type="ARBA" id="ARBA00022801"/>
    </source>
</evidence>
<evidence type="ECO:0000256" key="10">
    <source>
        <dbReference type="ARBA" id="ARBA00023235"/>
    </source>
</evidence>
<dbReference type="InterPro" id="IPR011545">
    <property type="entry name" value="DEAD/DEAH_box_helicase_dom"/>
</dbReference>
<comment type="caution">
    <text evidence="15">The sequence shown here is derived from an EMBL/GenBank/DDBJ whole genome shotgun (WGS) entry which is preliminary data.</text>
</comment>
<keyword evidence="5" id="KW-0378">Hydrolase</keyword>
<feature type="non-terminal residue" evidence="15">
    <location>
        <position position="1"/>
    </location>
</feature>
<dbReference type="SUPFAM" id="SSF52540">
    <property type="entry name" value="P-loop containing nucleoside triphosphate hydrolases"/>
    <property type="match status" value="1"/>
</dbReference>
<feature type="region of interest" description="Disordered" evidence="13">
    <location>
        <begin position="1"/>
        <end position="25"/>
    </location>
</feature>
<dbReference type="GO" id="GO:0006302">
    <property type="term" value="P:double-strand break repair"/>
    <property type="evidence" value="ECO:0007669"/>
    <property type="project" value="InterPro"/>
</dbReference>
<dbReference type="SMART" id="SM00487">
    <property type="entry name" value="DEXDc"/>
    <property type="match status" value="1"/>
</dbReference>
<dbReference type="NCBIfam" id="TIGR00595">
    <property type="entry name" value="priA"/>
    <property type="match status" value="1"/>
</dbReference>
<dbReference type="GO" id="GO:0046872">
    <property type="term" value="F:metal ion binding"/>
    <property type="evidence" value="ECO:0007669"/>
    <property type="project" value="UniProtKB-KW"/>
</dbReference>
<evidence type="ECO:0000256" key="9">
    <source>
        <dbReference type="ARBA" id="ARBA00023125"/>
    </source>
</evidence>
<dbReference type="Gene3D" id="3.40.50.300">
    <property type="entry name" value="P-loop containing nucleotide triphosphate hydrolases"/>
    <property type="match status" value="1"/>
</dbReference>
<gene>
    <name evidence="15" type="ORF">LCGC14_2798860</name>
</gene>
<feature type="domain" description="Helicase ATP-binding" evidence="14">
    <location>
        <begin position="110"/>
        <end position="275"/>
    </location>
</feature>
<dbReference type="InterPro" id="IPR027417">
    <property type="entry name" value="P-loop_NTPase"/>
</dbReference>
<evidence type="ECO:0000256" key="13">
    <source>
        <dbReference type="SAM" id="MobiDB-lite"/>
    </source>
</evidence>
<dbReference type="Pfam" id="PF00270">
    <property type="entry name" value="DEAD"/>
    <property type="match status" value="1"/>
</dbReference>
<dbReference type="GO" id="GO:1990077">
    <property type="term" value="C:primosome complex"/>
    <property type="evidence" value="ECO:0007669"/>
    <property type="project" value="UniProtKB-KW"/>
</dbReference>
<dbReference type="PROSITE" id="PS51192">
    <property type="entry name" value="HELICASE_ATP_BIND_1"/>
    <property type="match status" value="1"/>
</dbReference>
<comment type="catalytic activity">
    <reaction evidence="12">
        <text>ATP + H2O = ADP + phosphate + H(+)</text>
        <dbReference type="Rhea" id="RHEA:13065"/>
        <dbReference type="ChEBI" id="CHEBI:15377"/>
        <dbReference type="ChEBI" id="CHEBI:15378"/>
        <dbReference type="ChEBI" id="CHEBI:30616"/>
        <dbReference type="ChEBI" id="CHEBI:43474"/>
        <dbReference type="ChEBI" id="CHEBI:456216"/>
        <dbReference type="EC" id="5.6.2.4"/>
    </reaction>
</comment>
<name>A0A0F9BEP8_9ZZZZ</name>
<evidence type="ECO:0000256" key="12">
    <source>
        <dbReference type="ARBA" id="ARBA00048988"/>
    </source>
</evidence>
<evidence type="ECO:0000256" key="3">
    <source>
        <dbReference type="ARBA" id="ARBA00022723"/>
    </source>
</evidence>
<evidence type="ECO:0000256" key="6">
    <source>
        <dbReference type="ARBA" id="ARBA00022806"/>
    </source>
</evidence>
<dbReference type="GO" id="GO:0006269">
    <property type="term" value="P:DNA replication, synthesis of primer"/>
    <property type="evidence" value="ECO:0007669"/>
    <property type="project" value="UniProtKB-KW"/>
</dbReference>
<keyword evidence="4" id="KW-0547">Nucleotide-binding</keyword>
<evidence type="ECO:0000259" key="14">
    <source>
        <dbReference type="PROSITE" id="PS51192"/>
    </source>
</evidence>
<dbReference type="EMBL" id="LAZR01052465">
    <property type="protein sequence ID" value="KKK82891.1"/>
    <property type="molecule type" value="Genomic_DNA"/>
</dbReference>
<dbReference type="InterPro" id="IPR014001">
    <property type="entry name" value="Helicase_ATP-bd"/>
</dbReference>
<proteinExistence type="predicted"/>
<evidence type="ECO:0000313" key="15">
    <source>
        <dbReference type="EMBL" id="KKK82891.1"/>
    </source>
</evidence>
<keyword evidence="9" id="KW-0238">DNA-binding</keyword>
<dbReference type="InterPro" id="IPR005259">
    <property type="entry name" value="PriA"/>
</dbReference>
<dbReference type="CDD" id="cd17929">
    <property type="entry name" value="DEXHc_priA"/>
    <property type="match status" value="1"/>
</dbReference>
<organism evidence="15">
    <name type="scientific">marine sediment metagenome</name>
    <dbReference type="NCBI Taxonomy" id="412755"/>
    <lineage>
        <taxon>unclassified sequences</taxon>
        <taxon>metagenomes</taxon>
        <taxon>ecological metagenomes</taxon>
    </lineage>
</organism>
<protein>
    <recommendedName>
        <fullName evidence="11">DNA 3'-5' helicase</fullName>
        <ecNumber evidence="11">5.6.2.4</ecNumber>
    </recommendedName>
</protein>
<dbReference type="GO" id="GO:0006270">
    <property type="term" value="P:DNA replication initiation"/>
    <property type="evidence" value="ECO:0007669"/>
    <property type="project" value="TreeGrafter"/>
</dbReference>
<dbReference type="PANTHER" id="PTHR30580:SF0">
    <property type="entry name" value="PRIMOSOMAL PROTEIN N"/>
    <property type="match status" value="1"/>
</dbReference>
<dbReference type="GO" id="GO:0016787">
    <property type="term" value="F:hydrolase activity"/>
    <property type="evidence" value="ECO:0007669"/>
    <property type="project" value="UniProtKB-KW"/>
</dbReference>
<keyword evidence="7" id="KW-0862">Zinc</keyword>
<dbReference type="AlphaFoldDB" id="A0A0F9BEP8"/>
<reference evidence="15" key="1">
    <citation type="journal article" date="2015" name="Nature">
        <title>Complex archaea that bridge the gap between prokaryotes and eukaryotes.</title>
        <authorList>
            <person name="Spang A."/>
            <person name="Saw J.H."/>
            <person name="Jorgensen S.L."/>
            <person name="Zaremba-Niedzwiedzka K."/>
            <person name="Martijn J."/>
            <person name="Lind A.E."/>
            <person name="van Eijk R."/>
            <person name="Schleper C."/>
            <person name="Guy L."/>
            <person name="Ettema T.J."/>
        </authorList>
    </citation>
    <scope>NUCLEOTIDE SEQUENCE</scope>
</reference>
<feature type="non-terminal residue" evidence="15">
    <location>
        <position position="409"/>
    </location>
</feature>
<evidence type="ECO:0000256" key="8">
    <source>
        <dbReference type="ARBA" id="ARBA00022840"/>
    </source>
</evidence>
<sequence>AVGKRPPKTETVVSLSKERSKWPDSLGGRQKRILDELLEARKQGIEHLKLESLLRHSGAGRDSIRRLLKRQLISTEAQPVELEDLTDRIEGDPFELNSDQKEVLRVLGPKLIPGKFSATLLHGVTGSGKTEIYVQAIRKVVQAGRQAILLTPEIALTTQTFQRLLKRLPRVAVLHSALTAAQRAFSWSQIRDGHASVVVGPRSAVFAPARKLGLIIVDEEHESSYKQDTAPCYHGRDVAIKRAAIASVPVILGSATPSLESLHNARSGRYDLLRLRHRVRGLEMPKLHIVHLREDMARGRVELLGRTLTDKMASVLDRNQQIILLMNRRGYASYVFCPSCKWIMHCPDCMRPMVWHRAIRLCTCHHCNKTGLLPESCPACGRKIVLFGYGIQRIEDELVRKFPVARVAR</sequence>
<dbReference type="GO" id="GO:0006310">
    <property type="term" value="P:DNA recombination"/>
    <property type="evidence" value="ECO:0007669"/>
    <property type="project" value="InterPro"/>
</dbReference>
<evidence type="ECO:0000256" key="1">
    <source>
        <dbReference type="ARBA" id="ARBA00022515"/>
    </source>
</evidence>
<keyword evidence="3" id="KW-0479">Metal-binding</keyword>
<keyword evidence="1" id="KW-0639">Primosome</keyword>
<dbReference type="GO" id="GO:0003677">
    <property type="term" value="F:DNA binding"/>
    <property type="evidence" value="ECO:0007669"/>
    <property type="project" value="UniProtKB-KW"/>
</dbReference>
<keyword evidence="10" id="KW-0413">Isomerase</keyword>
<dbReference type="EC" id="5.6.2.4" evidence="11"/>
<keyword evidence="8" id="KW-0067">ATP-binding</keyword>
<dbReference type="GO" id="GO:0005524">
    <property type="term" value="F:ATP binding"/>
    <property type="evidence" value="ECO:0007669"/>
    <property type="project" value="UniProtKB-KW"/>
</dbReference>
<keyword evidence="6" id="KW-0347">Helicase</keyword>
<evidence type="ECO:0000256" key="4">
    <source>
        <dbReference type="ARBA" id="ARBA00022741"/>
    </source>
</evidence>
<evidence type="ECO:0000256" key="7">
    <source>
        <dbReference type="ARBA" id="ARBA00022833"/>
    </source>
</evidence>
<keyword evidence="2" id="KW-0235">DNA replication</keyword>
<evidence type="ECO:0000256" key="2">
    <source>
        <dbReference type="ARBA" id="ARBA00022705"/>
    </source>
</evidence>